<organism evidence="6">
    <name type="scientific">Tortanus dextrilobatus</name>
    <dbReference type="NCBI Taxonomy" id="207953"/>
    <lineage>
        <taxon>Eukaryota</taxon>
        <taxon>Metazoa</taxon>
        <taxon>Ecdysozoa</taxon>
        <taxon>Arthropoda</taxon>
        <taxon>Crustacea</taxon>
        <taxon>Multicrustacea</taxon>
        <taxon>Hexanauplia</taxon>
        <taxon>Copepoda</taxon>
        <taxon>Calanoida</taxon>
        <taxon>Tortanidae</taxon>
        <taxon>Tortanus</taxon>
    </lineage>
</organism>
<dbReference type="InterPro" id="IPR036373">
    <property type="entry name" value="Ribosomal_bL17_sf"/>
</dbReference>
<dbReference type="AlphaFoldDB" id="A0A0U2MAJ0"/>
<dbReference type="EMBL" id="KT755357">
    <property type="protein sequence ID" value="ALS05191.1"/>
    <property type="molecule type" value="mRNA"/>
</dbReference>
<dbReference type="PANTHER" id="PTHR14413">
    <property type="entry name" value="RIBOSOMAL PROTEIN L17"/>
    <property type="match status" value="1"/>
</dbReference>
<evidence type="ECO:0000313" key="6">
    <source>
        <dbReference type="EMBL" id="ALS05191.1"/>
    </source>
</evidence>
<dbReference type="InterPro" id="IPR000456">
    <property type="entry name" value="Ribosomal_bL17"/>
</dbReference>
<dbReference type="GO" id="GO:0003735">
    <property type="term" value="F:structural constituent of ribosome"/>
    <property type="evidence" value="ECO:0007669"/>
    <property type="project" value="InterPro"/>
</dbReference>
<keyword evidence="3" id="KW-0687">Ribonucleoprotein</keyword>
<name>A0A0U2MAJ0_9MAXI</name>
<proteinExistence type="evidence at transcript level"/>
<protein>
    <recommendedName>
        <fullName evidence="4">Large ribosomal subunit protein bL17m</fullName>
    </recommendedName>
    <alternativeName>
        <fullName evidence="5">39S ribosomal protein L17, mitochondrial</fullName>
    </alternativeName>
</protein>
<evidence type="ECO:0000256" key="5">
    <source>
        <dbReference type="ARBA" id="ARBA00035413"/>
    </source>
</evidence>
<evidence type="ECO:0000256" key="1">
    <source>
        <dbReference type="ARBA" id="ARBA00008777"/>
    </source>
</evidence>
<dbReference type="GO" id="GO:0005762">
    <property type="term" value="C:mitochondrial large ribosomal subunit"/>
    <property type="evidence" value="ECO:0007669"/>
    <property type="project" value="TreeGrafter"/>
</dbReference>
<dbReference type="FunFam" id="3.90.1030.10:FF:000009">
    <property type="entry name" value="39S ribosomal protein L17, mitochondrial"/>
    <property type="match status" value="1"/>
</dbReference>
<evidence type="ECO:0000256" key="3">
    <source>
        <dbReference type="ARBA" id="ARBA00023274"/>
    </source>
</evidence>
<dbReference type="PANTHER" id="PTHR14413:SF16">
    <property type="entry name" value="LARGE RIBOSOMAL SUBUNIT PROTEIN BL17M"/>
    <property type="match status" value="1"/>
</dbReference>
<keyword evidence="2 6" id="KW-0689">Ribosomal protein</keyword>
<evidence type="ECO:0000256" key="4">
    <source>
        <dbReference type="ARBA" id="ARBA00035290"/>
    </source>
</evidence>
<dbReference type="GO" id="GO:0006412">
    <property type="term" value="P:translation"/>
    <property type="evidence" value="ECO:0007669"/>
    <property type="project" value="InterPro"/>
</dbReference>
<dbReference type="Pfam" id="PF01196">
    <property type="entry name" value="Ribosomal_L17"/>
    <property type="match status" value="1"/>
</dbReference>
<dbReference type="Gene3D" id="3.90.1030.10">
    <property type="entry name" value="Ribosomal protein L17"/>
    <property type="match status" value="1"/>
</dbReference>
<dbReference type="SUPFAM" id="SSF64263">
    <property type="entry name" value="Prokaryotic ribosomal protein L17"/>
    <property type="match status" value="1"/>
</dbReference>
<sequence length="190" mass="21924">MNQAEVGKLISQLRFKVQPKPWNIPSKESFNRGTRGQLLATRKSVTALIKDERVEFTYGRGVVVREYTERLLQEAISNGDKHVPTMDLATWWLTDKSLVHKLFKVLVPRFQDMSCSYTRMLKAPMQYSPGRLSTRDRVILELRGNPFPALNYSNTEPNRGLIHNVLLAEARREARLKSEYNLNLKKPAPE</sequence>
<evidence type="ECO:0000256" key="2">
    <source>
        <dbReference type="ARBA" id="ARBA00022980"/>
    </source>
</evidence>
<accession>A0A0U2MAJ0</accession>
<comment type="similarity">
    <text evidence="1">Belongs to the bacterial ribosomal protein bL17 family.</text>
</comment>
<reference evidence="6" key="1">
    <citation type="journal article" date="2015" name="Sci. Rep.">
        <title>Spliced leader RNA trans-splicing discovered in copepods.</title>
        <authorList>
            <person name="Yang F."/>
            <person name="Xu D."/>
            <person name="Zhuang Y."/>
            <person name="Yi X."/>
            <person name="Huang Y."/>
            <person name="Chen H."/>
            <person name="Lin S."/>
            <person name="Campbell D.A."/>
            <person name="Sturm N.R."/>
            <person name="Liu G."/>
            <person name="Zhang H."/>
        </authorList>
    </citation>
    <scope>NUCLEOTIDE SEQUENCE</scope>
</reference>